<reference evidence="2 3" key="1">
    <citation type="submission" date="2019-08" db="EMBL/GenBank/DDBJ databases">
        <authorList>
            <person name="Ye J."/>
        </authorList>
    </citation>
    <scope>NUCLEOTIDE SEQUENCE [LARGE SCALE GENOMIC DNA]</scope>
    <source>
        <strain evidence="2 3">TK008</strain>
    </source>
</reference>
<evidence type="ECO:0000313" key="3">
    <source>
        <dbReference type="Proteomes" id="UP000321562"/>
    </source>
</evidence>
<dbReference type="RefSeq" id="WP_147096495.1">
    <property type="nucleotide sequence ID" value="NZ_JBHUFH010000002.1"/>
</dbReference>
<keyword evidence="3" id="KW-1185">Reference proteome</keyword>
<feature type="transmembrane region" description="Helical" evidence="1">
    <location>
        <begin position="76"/>
        <end position="96"/>
    </location>
</feature>
<keyword evidence="1" id="KW-1133">Transmembrane helix</keyword>
<evidence type="ECO:0000256" key="1">
    <source>
        <dbReference type="SAM" id="Phobius"/>
    </source>
</evidence>
<dbReference type="EMBL" id="VOPL01000001">
    <property type="protein sequence ID" value="TXB71013.1"/>
    <property type="molecule type" value="Genomic_DNA"/>
</dbReference>
<keyword evidence="1" id="KW-0812">Transmembrane</keyword>
<dbReference type="AlphaFoldDB" id="A0A5C6SB50"/>
<protein>
    <recommendedName>
        <fullName evidence="4">Methionine synthase I</fullName>
    </recommendedName>
</protein>
<proteinExistence type="predicted"/>
<sequence length="176" mass="19324">MGMIDRFLGVGAAAQTVSNAAANVTEIFRENATRKMELEEAAYGHAITQLSAEFGAARRGWFDDIVNGMNRLPRPLLTLGTIGLFVYAMVEPIGFSQRMAGLQTVPEPLWWLLGAIVSFYFGAREAHYFRSRSFPQRIEQSVVPLPETGAPEPVQQSITSGNFSDNAALQDWAAGR</sequence>
<name>A0A5C6SB50_9RHOB</name>
<evidence type="ECO:0008006" key="4">
    <source>
        <dbReference type="Google" id="ProtNLM"/>
    </source>
</evidence>
<dbReference type="OrthoDB" id="7355053at2"/>
<dbReference type="InterPro" id="IPR021497">
    <property type="entry name" value="GTA_holin_3TM"/>
</dbReference>
<dbReference type="Pfam" id="PF11351">
    <property type="entry name" value="GTA_holin_3TM"/>
    <property type="match status" value="1"/>
</dbReference>
<gene>
    <name evidence="2" type="ORF">FQV27_03970</name>
</gene>
<evidence type="ECO:0000313" key="2">
    <source>
        <dbReference type="EMBL" id="TXB71013.1"/>
    </source>
</evidence>
<dbReference type="Proteomes" id="UP000321562">
    <property type="component" value="Unassembled WGS sequence"/>
</dbReference>
<organism evidence="2 3">
    <name type="scientific">Paracoccus aurantiacus</name>
    <dbReference type="NCBI Taxonomy" id="2599412"/>
    <lineage>
        <taxon>Bacteria</taxon>
        <taxon>Pseudomonadati</taxon>
        <taxon>Pseudomonadota</taxon>
        <taxon>Alphaproteobacteria</taxon>
        <taxon>Rhodobacterales</taxon>
        <taxon>Paracoccaceae</taxon>
        <taxon>Paracoccus</taxon>
    </lineage>
</organism>
<accession>A0A5C6SB50</accession>
<comment type="caution">
    <text evidence="2">The sequence shown here is derived from an EMBL/GenBank/DDBJ whole genome shotgun (WGS) entry which is preliminary data.</text>
</comment>
<keyword evidence="1" id="KW-0472">Membrane</keyword>
<feature type="transmembrane region" description="Helical" evidence="1">
    <location>
        <begin position="108"/>
        <end position="123"/>
    </location>
</feature>